<gene>
    <name evidence="3" type="ORF">SP5_063_00150</name>
</gene>
<accession>A0A0A1W804</accession>
<name>A0A0A1W804_9SPHN</name>
<dbReference type="GO" id="GO:0015297">
    <property type="term" value="F:antiporter activity"/>
    <property type="evidence" value="ECO:0007669"/>
    <property type="project" value="InterPro"/>
</dbReference>
<organism evidence="3 4">
    <name type="scientific">Sphingomonas parapaucimobilis NBRC 15100</name>
    <dbReference type="NCBI Taxonomy" id="1219049"/>
    <lineage>
        <taxon>Bacteria</taxon>
        <taxon>Pseudomonadati</taxon>
        <taxon>Pseudomonadota</taxon>
        <taxon>Alphaproteobacteria</taxon>
        <taxon>Sphingomonadales</taxon>
        <taxon>Sphingomonadaceae</taxon>
        <taxon>Sphingomonas</taxon>
    </lineage>
</organism>
<dbReference type="EMBL" id="BBPI01000063">
    <property type="protein sequence ID" value="GAM01443.1"/>
    <property type="molecule type" value="Genomic_DNA"/>
</dbReference>
<evidence type="ECO:0000256" key="2">
    <source>
        <dbReference type="SAM" id="Phobius"/>
    </source>
</evidence>
<feature type="transmembrane region" description="Helical" evidence="2">
    <location>
        <begin position="167"/>
        <end position="185"/>
    </location>
</feature>
<feature type="transmembrane region" description="Helical" evidence="2">
    <location>
        <begin position="238"/>
        <end position="269"/>
    </location>
</feature>
<protein>
    <submittedName>
        <fullName evidence="3">Putative MatE family transporter</fullName>
    </submittedName>
</protein>
<feature type="transmembrane region" description="Helical" evidence="2">
    <location>
        <begin position="97"/>
        <end position="128"/>
    </location>
</feature>
<evidence type="ECO:0000256" key="1">
    <source>
        <dbReference type="ARBA" id="ARBA00022448"/>
    </source>
</evidence>
<feature type="transmembrane region" description="Helical" evidence="2">
    <location>
        <begin position="12"/>
        <end position="32"/>
    </location>
</feature>
<sequence length="460" mass="46957">MTLSLRPDRAEARRLLGLAWPVMLTSLNWTILHVTDVIVVGRVGEHEVAALSASRSLTYVAIVTGLAWLSGVLVRASRADGAGDLPETGQALRDGMVLGLILGVAAMLILGLGGASLLAGIGVASSLIEPGARVVAVMALGYPFQMVMIAASFFLEGISRPRRVTMVNLSILPINAALAWALAGGELGLPALGAVGAALATVIASALGAVAMVASAMRLPRGEQRGVRRLDRAAWAPTLAGAAGLARFGLVPAIASGLELAGFAILIALSTRLGDATAHGFQIVFSVHNVTFALAIGLGSAAGVRAGNAVGEGTAPAAVSRTLLAVGIAALTMGMCSLILWTMPAAVVGAFPALPEAHAAAVAMLMIWAPFILFDGVQVVLVYALRSLNDQVAAGINSIIAYFVVTGGVGWWLVASGWGAPALAWASGMGMLVAAVLHGTRFAVIARRLRDSRGLRLRSG</sequence>
<dbReference type="GO" id="GO:0005886">
    <property type="term" value="C:plasma membrane"/>
    <property type="evidence" value="ECO:0007669"/>
    <property type="project" value="TreeGrafter"/>
</dbReference>
<keyword evidence="4" id="KW-1185">Reference proteome</keyword>
<feature type="transmembrane region" description="Helical" evidence="2">
    <location>
        <begin position="323"/>
        <end position="347"/>
    </location>
</feature>
<dbReference type="Proteomes" id="UP000032305">
    <property type="component" value="Unassembled WGS sequence"/>
</dbReference>
<dbReference type="OrthoDB" id="9780160at2"/>
<keyword evidence="2" id="KW-0472">Membrane</keyword>
<feature type="transmembrane region" description="Helical" evidence="2">
    <location>
        <begin position="191"/>
        <end position="217"/>
    </location>
</feature>
<keyword evidence="2" id="KW-1133">Transmembrane helix</keyword>
<evidence type="ECO:0000313" key="4">
    <source>
        <dbReference type="Proteomes" id="UP000032305"/>
    </source>
</evidence>
<dbReference type="PANTHER" id="PTHR43298">
    <property type="entry name" value="MULTIDRUG RESISTANCE PROTEIN NORM-RELATED"/>
    <property type="match status" value="1"/>
</dbReference>
<proteinExistence type="predicted"/>
<dbReference type="RefSeq" id="WP_042488167.1">
    <property type="nucleotide sequence ID" value="NZ_BBPI01000063.1"/>
</dbReference>
<feature type="transmembrane region" description="Helical" evidence="2">
    <location>
        <begin position="57"/>
        <end position="76"/>
    </location>
</feature>
<comment type="caution">
    <text evidence="3">The sequence shown here is derived from an EMBL/GenBank/DDBJ whole genome shotgun (WGS) entry which is preliminary data.</text>
</comment>
<evidence type="ECO:0000313" key="3">
    <source>
        <dbReference type="EMBL" id="GAM01443.1"/>
    </source>
</evidence>
<dbReference type="GO" id="GO:0042910">
    <property type="term" value="F:xenobiotic transmembrane transporter activity"/>
    <property type="evidence" value="ECO:0007669"/>
    <property type="project" value="InterPro"/>
</dbReference>
<feature type="transmembrane region" description="Helical" evidence="2">
    <location>
        <begin position="392"/>
        <end position="413"/>
    </location>
</feature>
<feature type="transmembrane region" description="Helical" evidence="2">
    <location>
        <begin position="134"/>
        <end position="155"/>
    </location>
</feature>
<feature type="transmembrane region" description="Helical" evidence="2">
    <location>
        <begin position="281"/>
        <end position="302"/>
    </location>
</feature>
<dbReference type="eggNOG" id="COG0534">
    <property type="taxonomic scope" value="Bacteria"/>
</dbReference>
<dbReference type="InterPro" id="IPR050222">
    <property type="entry name" value="MATE_MdtK"/>
</dbReference>
<dbReference type="PANTHER" id="PTHR43298:SF2">
    <property type="entry name" value="FMN_FAD EXPORTER YEEO-RELATED"/>
    <property type="match status" value="1"/>
</dbReference>
<keyword evidence="1" id="KW-0813">Transport</keyword>
<reference evidence="3 4" key="1">
    <citation type="submission" date="2014-11" db="EMBL/GenBank/DDBJ databases">
        <title>Whole genome shotgun sequence of Sphingomonas parapaucimobilis NBRC 15100.</title>
        <authorList>
            <person name="Katano-Makiyama Y."/>
            <person name="Hosoyama A."/>
            <person name="Hashimoto M."/>
            <person name="Hosoyama Y."/>
            <person name="Noguchi M."/>
            <person name="Numata M."/>
            <person name="Tsuchikane K."/>
            <person name="Hirakata S."/>
            <person name="Uohara A."/>
            <person name="Shimodaira J."/>
            <person name="Ohji S."/>
            <person name="Ichikawa N."/>
            <person name="Kimura A."/>
            <person name="Yamazoe A."/>
            <person name="Fujita N."/>
        </authorList>
    </citation>
    <scope>NUCLEOTIDE SEQUENCE [LARGE SCALE GENOMIC DNA]</scope>
    <source>
        <strain evidence="3 4">NBRC 15100</strain>
    </source>
</reference>
<feature type="transmembrane region" description="Helical" evidence="2">
    <location>
        <begin position="359"/>
        <end position="385"/>
    </location>
</feature>
<keyword evidence="2" id="KW-0812">Transmembrane</keyword>
<dbReference type="InterPro" id="IPR002528">
    <property type="entry name" value="MATE_fam"/>
</dbReference>
<feature type="transmembrane region" description="Helical" evidence="2">
    <location>
        <begin position="425"/>
        <end position="446"/>
    </location>
</feature>
<dbReference type="Pfam" id="PF01554">
    <property type="entry name" value="MatE"/>
    <property type="match status" value="2"/>
</dbReference>
<dbReference type="AlphaFoldDB" id="A0A0A1W804"/>